<gene>
    <name evidence="1" type="primary">Necator_chrII.g6597</name>
    <name evidence="1" type="ORF">RB195_018804</name>
</gene>
<name>A0ABR1CD70_NECAM</name>
<comment type="caution">
    <text evidence="1">The sequence shown here is derived from an EMBL/GenBank/DDBJ whole genome shotgun (WGS) entry which is preliminary data.</text>
</comment>
<proteinExistence type="predicted"/>
<evidence type="ECO:0000313" key="2">
    <source>
        <dbReference type="Proteomes" id="UP001303046"/>
    </source>
</evidence>
<accession>A0ABR1CD70</accession>
<dbReference type="Proteomes" id="UP001303046">
    <property type="component" value="Unassembled WGS sequence"/>
</dbReference>
<keyword evidence="2" id="KW-1185">Reference proteome</keyword>
<evidence type="ECO:0000313" key="1">
    <source>
        <dbReference type="EMBL" id="KAK6735785.1"/>
    </source>
</evidence>
<protein>
    <submittedName>
        <fullName evidence="1">Uncharacterized protein</fullName>
    </submittedName>
</protein>
<sequence length="119" mass="12848">MLERNSDIAITLWDVIVLWDIVSKIGTANLRHIELVVTEECPKQYEGYKGNEVASYGLLVLNTMSSWPTLSRYCNTNTADDPSDVVIDGRGLVITASLRCACSGLPTVCSSGTYSAAGT</sequence>
<organism evidence="1 2">
    <name type="scientific">Necator americanus</name>
    <name type="common">Human hookworm</name>
    <dbReference type="NCBI Taxonomy" id="51031"/>
    <lineage>
        <taxon>Eukaryota</taxon>
        <taxon>Metazoa</taxon>
        <taxon>Ecdysozoa</taxon>
        <taxon>Nematoda</taxon>
        <taxon>Chromadorea</taxon>
        <taxon>Rhabditida</taxon>
        <taxon>Rhabditina</taxon>
        <taxon>Rhabditomorpha</taxon>
        <taxon>Strongyloidea</taxon>
        <taxon>Ancylostomatidae</taxon>
        <taxon>Bunostominae</taxon>
        <taxon>Necator</taxon>
    </lineage>
</organism>
<dbReference type="EMBL" id="JAVFWL010000002">
    <property type="protein sequence ID" value="KAK6735785.1"/>
    <property type="molecule type" value="Genomic_DNA"/>
</dbReference>
<reference evidence="1 2" key="1">
    <citation type="submission" date="2023-08" db="EMBL/GenBank/DDBJ databases">
        <title>A Necator americanus chromosomal reference genome.</title>
        <authorList>
            <person name="Ilik V."/>
            <person name="Petrzelkova K.J."/>
            <person name="Pardy F."/>
            <person name="Fuh T."/>
            <person name="Niatou-Singa F.S."/>
            <person name="Gouil Q."/>
            <person name="Baker L."/>
            <person name="Ritchie M.E."/>
            <person name="Jex A.R."/>
            <person name="Gazzola D."/>
            <person name="Li H."/>
            <person name="Toshio Fujiwara R."/>
            <person name="Zhan B."/>
            <person name="Aroian R.V."/>
            <person name="Pafco B."/>
            <person name="Schwarz E.M."/>
        </authorList>
    </citation>
    <scope>NUCLEOTIDE SEQUENCE [LARGE SCALE GENOMIC DNA]</scope>
    <source>
        <strain evidence="1 2">Aroian</strain>
        <tissue evidence="1">Whole animal</tissue>
    </source>
</reference>